<evidence type="ECO:0000313" key="2">
    <source>
        <dbReference type="Proteomes" id="UP000748025"/>
    </source>
</evidence>
<keyword evidence="2" id="KW-1185">Reference proteome</keyword>
<reference evidence="1" key="1">
    <citation type="journal article" date="2020" name="bioRxiv">
        <title>Whole genome comparisons of ergot fungi reveals the divergence and evolution of species within the genus Claviceps are the result of varying mechanisms driving genome evolution and host range expansion.</title>
        <authorList>
            <person name="Wyka S.A."/>
            <person name="Mondo S.J."/>
            <person name="Liu M."/>
            <person name="Dettman J."/>
            <person name="Nalam V."/>
            <person name="Broders K.D."/>
        </authorList>
    </citation>
    <scope>NUCLEOTIDE SEQUENCE</scope>
    <source>
        <strain evidence="1">CCC 602</strain>
    </source>
</reference>
<dbReference type="AlphaFoldDB" id="A0A9P7SYP3"/>
<dbReference type="Proteomes" id="UP000748025">
    <property type="component" value="Unassembled WGS sequence"/>
</dbReference>
<gene>
    <name evidence="1" type="ORF">E4U43_000909</name>
</gene>
<comment type="caution">
    <text evidence="1">The sequence shown here is derived from an EMBL/GenBank/DDBJ whole genome shotgun (WGS) entry which is preliminary data.</text>
</comment>
<sequence length="67" mass="7314">MENVVDFCDQTLQQQQFINSEKRVLLDHPKSTCGLVSDRPGLTLFAGQTYNVNVGVSVSVSVSVSVK</sequence>
<organism evidence="1 2">
    <name type="scientific">Claviceps pusilla</name>
    <dbReference type="NCBI Taxonomy" id="123648"/>
    <lineage>
        <taxon>Eukaryota</taxon>
        <taxon>Fungi</taxon>
        <taxon>Dikarya</taxon>
        <taxon>Ascomycota</taxon>
        <taxon>Pezizomycotina</taxon>
        <taxon>Sordariomycetes</taxon>
        <taxon>Hypocreomycetidae</taxon>
        <taxon>Hypocreales</taxon>
        <taxon>Clavicipitaceae</taxon>
        <taxon>Claviceps</taxon>
    </lineage>
</organism>
<feature type="non-terminal residue" evidence="1">
    <location>
        <position position="67"/>
    </location>
</feature>
<accession>A0A9P7SYP3</accession>
<name>A0A9P7SYP3_9HYPO</name>
<evidence type="ECO:0000313" key="1">
    <source>
        <dbReference type="EMBL" id="KAG6003490.1"/>
    </source>
</evidence>
<proteinExistence type="predicted"/>
<protein>
    <submittedName>
        <fullName evidence="1">Uncharacterized protein</fullName>
    </submittedName>
</protein>
<dbReference type="EMBL" id="SRPW01001278">
    <property type="protein sequence ID" value="KAG6003490.1"/>
    <property type="molecule type" value="Genomic_DNA"/>
</dbReference>